<dbReference type="AlphaFoldDB" id="A0A8S9QCW5"/>
<dbReference type="Proteomes" id="UP000712600">
    <property type="component" value="Unassembled WGS sequence"/>
</dbReference>
<dbReference type="Gene3D" id="1.10.10.10">
    <property type="entry name" value="Winged helix-like DNA-binding domain superfamily/Winged helix DNA-binding domain"/>
    <property type="match status" value="1"/>
</dbReference>
<organism evidence="1 2">
    <name type="scientific">Brassica cretica</name>
    <name type="common">Mustard</name>
    <dbReference type="NCBI Taxonomy" id="69181"/>
    <lineage>
        <taxon>Eukaryota</taxon>
        <taxon>Viridiplantae</taxon>
        <taxon>Streptophyta</taxon>
        <taxon>Embryophyta</taxon>
        <taxon>Tracheophyta</taxon>
        <taxon>Spermatophyta</taxon>
        <taxon>Magnoliopsida</taxon>
        <taxon>eudicotyledons</taxon>
        <taxon>Gunneridae</taxon>
        <taxon>Pentapetalae</taxon>
        <taxon>rosids</taxon>
        <taxon>malvids</taxon>
        <taxon>Brassicales</taxon>
        <taxon>Brassicaceae</taxon>
        <taxon>Brassiceae</taxon>
        <taxon>Brassica</taxon>
    </lineage>
</organism>
<evidence type="ECO:0000313" key="1">
    <source>
        <dbReference type="EMBL" id="KAF3539110.1"/>
    </source>
</evidence>
<dbReference type="InterPro" id="IPR036388">
    <property type="entry name" value="WH-like_DNA-bd_sf"/>
</dbReference>
<protein>
    <submittedName>
        <fullName evidence="1">Uncharacterized protein</fullName>
    </submittedName>
</protein>
<dbReference type="SUPFAM" id="SSF52540">
    <property type="entry name" value="P-loop containing nucleoside triphosphate hydrolases"/>
    <property type="match status" value="1"/>
</dbReference>
<reference evidence="1" key="1">
    <citation type="submission" date="2019-12" db="EMBL/GenBank/DDBJ databases">
        <title>Genome sequencing and annotation of Brassica cretica.</title>
        <authorList>
            <person name="Studholme D.J."/>
            <person name="Sarris P."/>
        </authorList>
    </citation>
    <scope>NUCLEOTIDE SEQUENCE</scope>
    <source>
        <strain evidence="1">PFS-109/04</strain>
        <tissue evidence="1">Leaf</tissue>
    </source>
</reference>
<gene>
    <name evidence="1" type="ORF">F2Q69_00025471</name>
</gene>
<dbReference type="InterPro" id="IPR027417">
    <property type="entry name" value="P-loop_NTPase"/>
</dbReference>
<comment type="caution">
    <text evidence="1">The sequence shown here is derived from an EMBL/GenBank/DDBJ whole genome shotgun (WGS) entry which is preliminary data.</text>
</comment>
<accession>A0A8S9QCW5</accession>
<dbReference type="EMBL" id="QGKX02001290">
    <property type="protein sequence ID" value="KAF3539110.1"/>
    <property type="molecule type" value="Genomic_DNA"/>
</dbReference>
<name>A0A8S9QCW5_BRACR</name>
<evidence type="ECO:0000313" key="2">
    <source>
        <dbReference type="Proteomes" id="UP000712600"/>
    </source>
</evidence>
<proteinExistence type="predicted"/>
<sequence>MSDCLGGALVSEVLKGLIKEAKTVIDFKLLFEELASTMKIMIPLTEQIDTIQGNADFDFGDLKETIQRARKVMDLQLLQYRYLENLNDKVDGLSKRVDSLIVPPPSSVSTALCSVPKPVKDFVRRSSLMMIPLLLLWFALLPGAGRPRSLLSFATTKTSKEFPSFGPTYHLKPLLPKDAKNLLIQFSSPLPPYTNSNEFEDLLNKEFPSFGPTYHLKPLLPKDAKNLLIQFSSPLPPYTNSNEFEDLLNKILKRCSGFRIVIEVVGCSLKGLDLFLWKGKVESWYEGEPIIDSSDVLECLQPSFNTLKPTLKECFMDMGSFLEDQKIRASIIIDLWVETIW</sequence>